<evidence type="ECO:0000313" key="1">
    <source>
        <dbReference type="EMBL" id="MFB5268126.1"/>
    </source>
</evidence>
<evidence type="ECO:0000313" key="2">
    <source>
        <dbReference type="Proteomes" id="UP001580346"/>
    </source>
</evidence>
<keyword evidence="2" id="KW-1185">Reference proteome</keyword>
<dbReference type="Proteomes" id="UP001580346">
    <property type="component" value="Unassembled WGS sequence"/>
</dbReference>
<accession>A0ABV5AV94</accession>
<proteinExistence type="predicted"/>
<name>A0ABV5AV94_9BACL</name>
<dbReference type="EMBL" id="JBHHMI010000013">
    <property type="protein sequence ID" value="MFB5268126.1"/>
    <property type="molecule type" value="Genomic_DNA"/>
</dbReference>
<comment type="caution">
    <text evidence="1">The sequence shown here is derived from an EMBL/GenBank/DDBJ whole genome shotgun (WGS) entry which is preliminary data.</text>
</comment>
<reference evidence="1 2" key="1">
    <citation type="submission" date="2024-09" db="EMBL/GenBank/DDBJ databases">
        <title>Paenibacillus zeirhizospherea sp. nov., isolated from surface of the maize (Zea mays) roots in a horticulture field, Hungary.</title>
        <authorList>
            <person name="Marton D."/>
            <person name="Farkas M."/>
            <person name="Bedics A."/>
            <person name="Toth E."/>
            <person name="Tancsics A."/>
            <person name="Boka K."/>
            <person name="Maroti G."/>
            <person name="Kriszt B."/>
            <person name="Cserhati M."/>
        </authorList>
    </citation>
    <scope>NUCLEOTIDE SEQUENCE [LARGE SCALE GENOMIC DNA]</scope>
    <source>
        <strain evidence="1 2">KCTC 33519</strain>
    </source>
</reference>
<dbReference type="RefSeq" id="WP_375356261.1">
    <property type="nucleotide sequence ID" value="NZ_JBHHMI010000013.1"/>
</dbReference>
<sequence length="106" mass="12489">MNMEERMKRIMGCIVTDEKFKRDLQHDLNMLKMHQIVFWYVYDCGTHSFPVEEVNQFQEEWIETRKDMYSGHTESMSALFLIDGKAGRITAVDFQSSDWVSKVTAA</sequence>
<gene>
    <name evidence="1" type="ORF">ACE41H_15265</name>
</gene>
<organism evidence="1 2">
    <name type="scientific">Paenibacillus enshidis</name>
    <dbReference type="NCBI Taxonomy" id="1458439"/>
    <lineage>
        <taxon>Bacteria</taxon>
        <taxon>Bacillati</taxon>
        <taxon>Bacillota</taxon>
        <taxon>Bacilli</taxon>
        <taxon>Bacillales</taxon>
        <taxon>Paenibacillaceae</taxon>
        <taxon>Paenibacillus</taxon>
    </lineage>
</organism>
<protein>
    <submittedName>
        <fullName evidence="1">Uncharacterized protein</fullName>
    </submittedName>
</protein>